<keyword evidence="2" id="KW-0694">RNA-binding</keyword>
<dbReference type="SUPFAM" id="SSF54791">
    <property type="entry name" value="Eukaryotic type KH-domain (KH-domain type I)"/>
    <property type="match status" value="5"/>
</dbReference>
<feature type="domain" description="K Homology" evidence="4">
    <location>
        <begin position="54"/>
        <end position="131"/>
    </location>
</feature>
<evidence type="ECO:0000313" key="5">
    <source>
        <dbReference type="EMBL" id="PKA57518.1"/>
    </source>
</evidence>
<dbReference type="Pfam" id="PF00013">
    <property type="entry name" value="KH_1"/>
    <property type="match status" value="5"/>
</dbReference>
<feature type="domain" description="K Homology" evidence="4">
    <location>
        <begin position="290"/>
        <end position="363"/>
    </location>
</feature>
<dbReference type="InterPro" id="IPR036612">
    <property type="entry name" value="KH_dom_type_1_sf"/>
</dbReference>
<feature type="domain" description="K Homology" evidence="4">
    <location>
        <begin position="559"/>
        <end position="629"/>
    </location>
</feature>
<dbReference type="CDD" id="cd22460">
    <property type="entry name" value="KH-I_PEPPER_rpt2_like"/>
    <property type="match status" value="2"/>
</dbReference>
<protein>
    <submittedName>
        <fullName evidence="5">KH domain-containing protein</fullName>
    </submittedName>
</protein>
<feature type="domain" description="K Homology" evidence="4">
    <location>
        <begin position="145"/>
        <end position="220"/>
    </location>
</feature>
<feature type="region of interest" description="Disordered" evidence="3">
    <location>
        <begin position="495"/>
        <end position="518"/>
    </location>
</feature>
<dbReference type="PROSITE" id="PS50084">
    <property type="entry name" value="KH_TYPE_1"/>
    <property type="match status" value="5"/>
</dbReference>
<keyword evidence="6" id="KW-1185">Reference proteome</keyword>
<gene>
    <name evidence="5" type="ORF">AXF42_Ash020762</name>
</gene>
<dbReference type="PANTHER" id="PTHR10288">
    <property type="entry name" value="KH DOMAIN CONTAINING RNA BINDING PROTEIN"/>
    <property type="match status" value="1"/>
</dbReference>
<proteinExistence type="predicted"/>
<feature type="region of interest" description="Disordered" evidence="3">
    <location>
        <begin position="468"/>
        <end position="487"/>
    </location>
</feature>
<feature type="region of interest" description="Disordered" evidence="3">
    <location>
        <begin position="1"/>
        <end position="48"/>
    </location>
</feature>
<feature type="domain" description="K Homology" evidence="4">
    <location>
        <begin position="373"/>
        <end position="448"/>
    </location>
</feature>
<dbReference type="GO" id="GO:0003723">
    <property type="term" value="F:RNA binding"/>
    <property type="evidence" value="ECO:0007669"/>
    <property type="project" value="UniProtKB-UniRule"/>
</dbReference>
<organism evidence="5 6">
    <name type="scientific">Apostasia shenzhenica</name>
    <dbReference type="NCBI Taxonomy" id="1088818"/>
    <lineage>
        <taxon>Eukaryota</taxon>
        <taxon>Viridiplantae</taxon>
        <taxon>Streptophyta</taxon>
        <taxon>Embryophyta</taxon>
        <taxon>Tracheophyta</taxon>
        <taxon>Spermatophyta</taxon>
        <taxon>Magnoliopsida</taxon>
        <taxon>Liliopsida</taxon>
        <taxon>Asparagales</taxon>
        <taxon>Orchidaceae</taxon>
        <taxon>Apostasioideae</taxon>
        <taxon>Apostasia</taxon>
    </lineage>
</organism>
<dbReference type="AlphaFoldDB" id="A0A2I0APN5"/>
<dbReference type="InterPro" id="IPR004088">
    <property type="entry name" value="KH_dom_type_1"/>
</dbReference>
<evidence type="ECO:0000256" key="3">
    <source>
        <dbReference type="SAM" id="MobiDB-lite"/>
    </source>
</evidence>
<sequence>MEASAAAGKRSNESSSSSGIGDPSNPSPSAASATSKRPQPYGDTPSKIAAAASGDTVFRLLCPCEKTGCVIGKGGAVIRQIREETGARVRIEDPVPGSDERVVIVTAEAIICGEEASPAQRALVRVFERVVRGEEGKGVEKEVQETMVCRLLAPGCYVGCVLGKGGKTIEKIRQDSGAQIRVLAKEQVPLCAVAGDELVQISGSFSAVRKALLIVSSCLQDNIRVETTTFPTIKLHMGNLQGPAPHAPLDTYPQRDYFVGPHGPDYHPRAYSSNLMFDKVASSHRKPPEEEVVFRMLCPSDKVGSLIGKSGVVVRSLQSETGASISILDSINDSDERIILISAVENLEFNRSPAQDAVLRIHSKLIEGCIEKGPISARLLVPAQQIGCLLGRGGSIIADMRRITGANIRIFVKEHVPRCAQPNDELVQVVGNFQVVREALLHITGRIRETFFPAKQYNFGVQQLSHGPDMPPPFRPRNDAPSPHSYPAVGVPHVVDPSIESPRGRSITSPRLWTPKSGNPQQAALGRFVLYFDSHTNYAFNLLYFWPYYGSVSQAGIAPSKTVTVAVPQPYMGFIHGDNGGNLTIIREVSGANVTVYDPKPGMFEGSIVISGTPQQTSTAQGLLHAFILRGT</sequence>
<accession>A0A2I0APN5</accession>
<reference evidence="5 6" key="1">
    <citation type="journal article" date="2017" name="Nature">
        <title>The Apostasia genome and the evolution of orchids.</title>
        <authorList>
            <person name="Zhang G.Q."/>
            <person name="Liu K.W."/>
            <person name="Li Z."/>
            <person name="Lohaus R."/>
            <person name="Hsiao Y.Y."/>
            <person name="Niu S.C."/>
            <person name="Wang J.Y."/>
            <person name="Lin Y.C."/>
            <person name="Xu Q."/>
            <person name="Chen L.J."/>
            <person name="Yoshida K."/>
            <person name="Fujiwara S."/>
            <person name="Wang Z.W."/>
            <person name="Zhang Y.Q."/>
            <person name="Mitsuda N."/>
            <person name="Wang M."/>
            <person name="Liu G.H."/>
            <person name="Pecoraro L."/>
            <person name="Huang H.X."/>
            <person name="Xiao X.J."/>
            <person name="Lin M."/>
            <person name="Wu X.Y."/>
            <person name="Wu W.L."/>
            <person name="Chen Y.Y."/>
            <person name="Chang S.B."/>
            <person name="Sakamoto S."/>
            <person name="Ohme-Takagi M."/>
            <person name="Yagi M."/>
            <person name="Zeng S.J."/>
            <person name="Shen C.Y."/>
            <person name="Yeh C.M."/>
            <person name="Luo Y.B."/>
            <person name="Tsai W.C."/>
            <person name="Van de Peer Y."/>
            <person name="Liu Z.J."/>
        </authorList>
    </citation>
    <scope>NUCLEOTIDE SEQUENCE [LARGE SCALE GENOMIC DNA]</scope>
    <source>
        <strain evidence="6">cv. Shenzhen</strain>
        <tissue evidence="5">Stem</tissue>
    </source>
</reference>
<dbReference type="Gene3D" id="3.30.310.210">
    <property type="match status" value="1"/>
</dbReference>
<dbReference type="CDD" id="cd22459">
    <property type="entry name" value="KH-I_PEPPER_rpt1_like"/>
    <property type="match status" value="2"/>
</dbReference>
<dbReference type="STRING" id="1088818.A0A2I0APN5"/>
<evidence type="ECO:0000256" key="1">
    <source>
        <dbReference type="ARBA" id="ARBA00022737"/>
    </source>
</evidence>
<dbReference type="OrthoDB" id="442947at2759"/>
<dbReference type="InterPro" id="IPR004087">
    <property type="entry name" value="KH_dom"/>
</dbReference>
<evidence type="ECO:0000256" key="2">
    <source>
        <dbReference type="PROSITE-ProRule" id="PRU00117"/>
    </source>
</evidence>
<evidence type="ECO:0000259" key="4">
    <source>
        <dbReference type="SMART" id="SM00322"/>
    </source>
</evidence>
<dbReference type="SMART" id="SM00322">
    <property type="entry name" value="KH"/>
    <property type="match status" value="5"/>
</dbReference>
<feature type="compositionally biased region" description="Polar residues" evidence="3">
    <location>
        <begin position="506"/>
        <end position="518"/>
    </location>
</feature>
<evidence type="ECO:0000313" key="6">
    <source>
        <dbReference type="Proteomes" id="UP000236161"/>
    </source>
</evidence>
<keyword evidence="1" id="KW-0677">Repeat</keyword>
<dbReference type="Gene3D" id="3.30.1370.10">
    <property type="entry name" value="K Homology domain, type 1"/>
    <property type="match status" value="3"/>
</dbReference>
<name>A0A2I0APN5_9ASPA</name>
<dbReference type="Proteomes" id="UP000236161">
    <property type="component" value="Unassembled WGS sequence"/>
</dbReference>
<feature type="compositionally biased region" description="Low complexity" evidence="3">
    <location>
        <begin position="13"/>
        <end position="35"/>
    </location>
</feature>
<dbReference type="EMBL" id="KZ451966">
    <property type="protein sequence ID" value="PKA57518.1"/>
    <property type="molecule type" value="Genomic_DNA"/>
</dbReference>